<feature type="compositionally biased region" description="Acidic residues" evidence="3">
    <location>
        <begin position="167"/>
        <end position="178"/>
    </location>
</feature>
<evidence type="ECO:0000259" key="4">
    <source>
        <dbReference type="PROSITE" id="PS51279"/>
    </source>
</evidence>
<dbReference type="Pfam" id="PF07572">
    <property type="entry name" value="BCNT"/>
    <property type="match status" value="1"/>
</dbReference>
<feature type="compositionally biased region" description="Acidic residues" evidence="3">
    <location>
        <begin position="15"/>
        <end position="28"/>
    </location>
</feature>
<feature type="compositionally biased region" description="Basic residues" evidence="3">
    <location>
        <begin position="54"/>
        <end position="65"/>
    </location>
</feature>
<dbReference type="AlphaFoldDB" id="A0A2S6BT77"/>
<dbReference type="GO" id="GO:0000812">
    <property type="term" value="C:Swr1 complex"/>
    <property type="evidence" value="ECO:0007669"/>
    <property type="project" value="TreeGrafter"/>
</dbReference>
<dbReference type="EMBL" id="PNEN01001779">
    <property type="protein sequence ID" value="PPJ50671.1"/>
    <property type="molecule type" value="Genomic_DNA"/>
</dbReference>
<organism evidence="5 6">
    <name type="scientific">Cercospora berteroae</name>
    <dbReference type="NCBI Taxonomy" id="357750"/>
    <lineage>
        <taxon>Eukaryota</taxon>
        <taxon>Fungi</taxon>
        <taxon>Dikarya</taxon>
        <taxon>Ascomycota</taxon>
        <taxon>Pezizomycotina</taxon>
        <taxon>Dothideomycetes</taxon>
        <taxon>Dothideomycetidae</taxon>
        <taxon>Mycosphaerellales</taxon>
        <taxon>Mycosphaerellaceae</taxon>
        <taxon>Cercospora</taxon>
    </lineage>
</organism>
<gene>
    <name evidence="5" type="ORF">CBER1_05258</name>
</gene>
<evidence type="ECO:0000313" key="6">
    <source>
        <dbReference type="Proteomes" id="UP000237631"/>
    </source>
</evidence>
<comment type="caution">
    <text evidence="5">The sequence shown here is derived from an EMBL/GenBank/DDBJ whole genome shotgun (WGS) entry which is preliminary data.</text>
</comment>
<feature type="domain" description="BCNT-C" evidence="4">
    <location>
        <begin position="276"/>
        <end position="358"/>
    </location>
</feature>
<evidence type="ECO:0000256" key="1">
    <source>
        <dbReference type="ARBA" id="ARBA00010465"/>
    </source>
</evidence>
<dbReference type="Proteomes" id="UP000237631">
    <property type="component" value="Unassembled WGS sequence"/>
</dbReference>
<feature type="region of interest" description="Disordered" evidence="3">
    <location>
        <begin position="1"/>
        <end position="129"/>
    </location>
</feature>
<dbReference type="OrthoDB" id="445677at2759"/>
<feature type="compositionally biased region" description="Low complexity" evidence="3">
    <location>
        <begin position="234"/>
        <end position="246"/>
    </location>
</feature>
<sequence>MDEDMEDVDRRAEESGEEEYDENADEDFNPNQAKDDQDNSESSSEEDDAEAAKTTKKKPATKKRKTDAAPDVDLDSGDEATIRERKIKRRKKATTATQDEEDSGGEGGFIRTRRQRAVEKEERRNRKRGVREGAVTIDVDKVWAELSSIPVGRTVLPPVAKRLGGAEDGEDMDVDGEEKENGGEMARIQRKSQYAGEITYVDVDVPRNSKEARKYFEEHPESDPDRKDPGGTGDTAANTNATSDAAARNRPLRRPSMFEPNPTGLVKGVAPEKLRLRTPSRLDVLMVQKRLEAKKGAQKLNTMQMSQYDWKSYVEKEGLKDELDVYERSGNRFLAKEAFLDRAAGAREAKARDARMRL</sequence>
<evidence type="ECO:0000256" key="2">
    <source>
        <dbReference type="ARBA" id="ARBA00019138"/>
    </source>
</evidence>
<reference evidence="6" key="1">
    <citation type="journal article" date="2017" name="bioRxiv">
        <title>Conservation of a gene cluster reveals novel cercosporin biosynthetic mechanisms and extends production to the genus Colletotrichum.</title>
        <authorList>
            <person name="de Jonge R."/>
            <person name="Ebert M.K."/>
            <person name="Huitt-Roehl C.R."/>
            <person name="Pal P."/>
            <person name="Suttle J.C."/>
            <person name="Spanner R.E."/>
            <person name="Neubauer J.D."/>
            <person name="Jurick W.M.II."/>
            <person name="Stott K.A."/>
            <person name="Secor G.A."/>
            <person name="Thomma B.P.H.J."/>
            <person name="Van de Peer Y."/>
            <person name="Townsend C.A."/>
            <person name="Bolton M.D."/>
        </authorList>
    </citation>
    <scope>NUCLEOTIDE SEQUENCE [LARGE SCALE GENOMIC DNA]</scope>
    <source>
        <strain evidence="6">CBS538.71</strain>
    </source>
</reference>
<feature type="compositionally biased region" description="Basic and acidic residues" evidence="3">
    <location>
        <begin position="204"/>
        <end position="229"/>
    </location>
</feature>
<name>A0A2S6BT77_9PEZI</name>
<dbReference type="InterPro" id="IPR011421">
    <property type="entry name" value="BCNT-C"/>
</dbReference>
<protein>
    <recommendedName>
        <fullName evidence="2">SWR1-complex protein 5</fullName>
    </recommendedName>
</protein>
<evidence type="ECO:0000256" key="3">
    <source>
        <dbReference type="SAM" id="MobiDB-lite"/>
    </source>
</evidence>
<dbReference type="STRING" id="357750.A0A2S6BT77"/>
<dbReference type="InterPro" id="IPR027124">
    <property type="entry name" value="Swc5/CFDP1/2"/>
</dbReference>
<comment type="similarity">
    <text evidence="1">Belongs to the SWC5 family.</text>
</comment>
<dbReference type="PROSITE" id="PS51279">
    <property type="entry name" value="BCNT_C"/>
    <property type="match status" value="1"/>
</dbReference>
<evidence type="ECO:0000313" key="5">
    <source>
        <dbReference type="EMBL" id="PPJ50671.1"/>
    </source>
</evidence>
<dbReference type="PANTHER" id="PTHR48407">
    <property type="entry name" value="CRANIOFACIAL DEVELOPMENT PROTEIN 1"/>
    <property type="match status" value="1"/>
</dbReference>
<keyword evidence="6" id="KW-1185">Reference proteome</keyword>
<feature type="region of interest" description="Disordered" evidence="3">
    <location>
        <begin position="161"/>
        <end position="266"/>
    </location>
</feature>
<proteinExistence type="inferred from homology"/>
<accession>A0A2S6BT77</accession>
<dbReference type="PANTHER" id="PTHR48407:SF1">
    <property type="entry name" value="CRANIOFACIAL DEVELOPMENT PROTEIN 1"/>
    <property type="match status" value="1"/>
</dbReference>